<evidence type="ECO:0000313" key="3">
    <source>
        <dbReference type="Proteomes" id="UP000016567"/>
    </source>
</evidence>
<dbReference type="PANTHER" id="PTHR10612:SF34">
    <property type="entry name" value="APOLIPOPROTEIN D"/>
    <property type="match status" value="1"/>
</dbReference>
<dbReference type="Gene3D" id="2.40.128.20">
    <property type="match status" value="1"/>
</dbReference>
<dbReference type="InterPro" id="IPR000566">
    <property type="entry name" value="Lipocln_cytosolic_FA-bd_dom"/>
</dbReference>
<evidence type="ECO:0000313" key="2">
    <source>
        <dbReference type="EMBL" id="GAD74559.1"/>
    </source>
</evidence>
<dbReference type="SUPFAM" id="SSF50814">
    <property type="entry name" value="Lipocalins"/>
    <property type="match status" value="1"/>
</dbReference>
<gene>
    <name evidence="2" type="ORF">VAZ01S_012_00390</name>
</gene>
<dbReference type="InterPro" id="IPR047202">
    <property type="entry name" value="Lipocalin_Blc-like_dom"/>
</dbReference>
<proteinExistence type="predicted"/>
<dbReference type="InterPro" id="IPR002446">
    <property type="entry name" value="Lipocalin_bac"/>
</dbReference>
<dbReference type="EMBL" id="BATL01000012">
    <property type="protein sequence ID" value="GAD74559.1"/>
    <property type="molecule type" value="Genomic_DNA"/>
</dbReference>
<keyword evidence="3" id="KW-1185">Reference proteome</keyword>
<accession>U3BZ40</accession>
<dbReference type="AlphaFoldDB" id="U3BZ40"/>
<dbReference type="eggNOG" id="COG3040">
    <property type="taxonomic scope" value="Bacteria"/>
</dbReference>
<dbReference type="PANTHER" id="PTHR10612">
    <property type="entry name" value="APOLIPOPROTEIN D"/>
    <property type="match status" value="1"/>
</dbReference>
<feature type="domain" description="Lipocalin/cytosolic fatty-acid binding" evidence="1">
    <location>
        <begin position="86"/>
        <end position="223"/>
    </location>
</feature>
<dbReference type="CDD" id="cd19438">
    <property type="entry name" value="lipocalin_Blc-like"/>
    <property type="match status" value="1"/>
</dbReference>
<comment type="caution">
    <text evidence="2">The sequence shown here is derived from an EMBL/GenBank/DDBJ whole genome shotgun (WGS) entry which is preliminary data.</text>
</comment>
<sequence>MEKDGYKKQKCQFKTIEENQLLSSSLGVNPHSLVQCLYSRPNDDSATRLAFWNLNINYDSNTGLYSAGREYTEYGSYNVVEPVTSFDVNQYLGSWYEIARIDSIFEQGLSKGRAFYTLKDDGMVEVTNKGWNDATNQWQEAKGTAYLAGEPNVGYLRVAFFWPFYGDYRIFHLEPDYSVALVSGSTTDYFWLLSRTPTLSQERIEYYLDLAEQNGIKRSSIVIQEQN</sequence>
<name>U3BZ40_9VIBR</name>
<dbReference type="OrthoDB" id="9793905at2"/>
<dbReference type="InterPro" id="IPR022272">
    <property type="entry name" value="Lipocalin_CS"/>
</dbReference>
<protein>
    <recommendedName>
        <fullName evidence="1">Lipocalin/cytosolic fatty-acid binding domain-containing protein</fullName>
    </recommendedName>
</protein>
<organism evidence="2 3">
    <name type="scientific">Vibrio azureus NBRC 104587</name>
    <dbReference type="NCBI Taxonomy" id="1219077"/>
    <lineage>
        <taxon>Bacteria</taxon>
        <taxon>Pseudomonadati</taxon>
        <taxon>Pseudomonadota</taxon>
        <taxon>Gammaproteobacteria</taxon>
        <taxon>Vibrionales</taxon>
        <taxon>Vibrionaceae</taxon>
        <taxon>Vibrio</taxon>
    </lineage>
</organism>
<dbReference type="Pfam" id="PF08212">
    <property type="entry name" value="Lipocalin_2"/>
    <property type="match status" value="1"/>
</dbReference>
<dbReference type="Proteomes" id="UP000016567">
    <property type="component" value="Unassembled WGS sequence"/>
</dbReference>
<dbReference type="InterPro" id="IPR012674">
    <property type="entry name" value="Calycin"/>
</dbReference>
<reference evidence="2 3" key="1">
    <citation type="submission" date="2013-09" db="EMBL/GenBank/DDBJ databases">
        <title>Whole genome shotgun sequence of Vibrio azureus NBRC 104587.</title>
        <authorList>
            <person name="Isaki S."/>
            <person name="Hosoyama A."/>
            <person name="Numata M."/>
            <person name="Hashimoto M."/>
            <person name="Hosoyama Y."/>
            <person name="Tsuchikane K."/>
            <person name="Noguchi M."/>
            <person name="Hirakata S."/>
            <person name="Ichikawa N."/>
            <person name="Ohji S."/>
            <person name="Yamazoe A."/>
            <person name="Fujita N."/>
        </authorList>
    </citation>
    <scope>NUCLEOTIDE SEQUENCE [LARGE SCALE GENOMIC DNA]</scope>
    <source>
        <strain evidence="2 3">NBRC 104587</strain>
    </source>
</reference>
<dbReference type="PROSITE" id="PS00213">
    <property type="entry name" value="LIPOCALIN"/>
    <property type="match status" value="1"/>
</dbReference>
<dbReference type="GO" id="GO:0006950">
    <property type="term" value="P:response to stress"/>
    <property type="evidence" value="ECO:0007669"/>
    <property type="project" value="UniProtKB-ARBA"/>
</dbReference>
<evidence type="ECO:0000259" key="1">
    <source>
        <dbReference type="Pfam" id="PF08212"/>
    </source>
</evidence>
<dbReference type="PRINTS" id="PR01171">
    <property type="entry name" value="BCTLIPOCALIN"/>
</dbReference>